<reference evidence="2" key="1">
    <citation type="submission" date="2019-08" db="EMBL/GenBank/DDBJ databases">
        <title>Arthrobacter sp. nov., isolated from plateau pika and Tibetan wild ass.</title>
        <authorList>
            <person name="Ge Y."/>
        </authorList>
    </citation>
    <scope>NUCLEOTIDE SEQUENCE [LARGE SCALE GENOMIC DNA]</scope>
    <source>
        <strain evidence="2">HF-1365</strain>
    </source>
</reference>
<name>A0A7K0GAU4_9ACTN</name>
<comment type="caution">
    <text evidence="1">The sequence shown here is derived from an EMBL/GenBank/DDBJ whole genome shotgun (WGS) entry which is preliminary data.</text>
</comment>
<dbReference type="Proteomes" id="UP000470010">
    <property type="component" value="Unassembled WGS sequence"/>
</dbReference>
<proteinExistence type="predicted"/>
<dbReference type="InterPro" id="IPR025427">
    <property type="entry name" value="DUF4160"/>
</dbReference>
<evidence type="ECO:0000313" key="2">
    <source>
        <dbReference type="Proteomes" id="UP000470010"/>
    </source>
</evidence>
<organism evidence="1 2">
    <name type="scientific">Enorma shizhengliae</name>
    <dbReference type="NCBI Taxonomy" id="2606615"/>
    <lineage>
        <taxon>Bacteria</taxon>
        <taxon>Bacillati</taxon>
        <taxon>Actinomycetota</taxon>
        <taxon>Coriobacteriia</taxon>
        <taxon>Coriobacteriales</taxon>
        <taxon>Coriobacteriaceae</taxon>
        <taxon>Enorma</taxon>
    </lineage>
</organism>
<protein>
    <submittedName>
        <fullName evidence="1">DUF4160 domain-containing protein</fullName>
    </submittedName>
</protein>
<dbReference type="AlphaFoldDB" id="A0A7K0GAU4"/>
<evidence type="ECO:0000313" key="1">
    <source>
        <dbReference type="EMBL" id="MRX80550.1"/>
    </source>
</evidence>
<dbReference type="Pfam" id="PF13711">
    <property type="entry name" value="DUF4160"/>
    <property type="match status" value="1"/>
</dbReference>
<accession>A0A7K0GAU4</accession>
<dbReference type="RefSeq" id="WP_144688713.1">
    <property type="nucleotide sequence ID" value="NZ_VLLQ01000011.1"/>
</dbReference>
<gene>
    <name evidence="1" type="ORF">GJE22_08110</name>
</gene>
<sequence>MPRLFLFQGFAIFFWTGEDGEPVHVHVAKGHPSAHATKIWLTRNGGCLLASNGSKLTKRELADVMDFVMANHADICRRWCDYFHGVISFYK</sequence>
<dbReference type="EMBL" id="VTFZ01000011">
    <property type="protein sequence ID" value="MRX80550.1"/>
    <property type="molecule type" value="Genomic_DNA"/>
</dbReference>
<keyword evidence="2" id="KW-1185">Reference proteome</keyword>